<sequence length="127" mass="14258">MLRSFVLSAAMTVAFFSLAKAETVLLMAEERGCYWCARWTEEIGPIYPKTAVGKTAPLIRYNRRDETPDVLLTNSVRFTPTFILAHDGQEVGRIEGYPGEDFFWALLKSLFTDANIAIDETGKTNDS</sequence>
<organism evidence="2 3">
    <name type="scientific">Cognatishimia activa</name>
    <dbReference type="NCBI Taxonomy" id="1715691"/>
    <lineage>
        <taxon>Bacteria</taxon>
        <taxon>Pseudomonadati</taxon>
        <taxon>Pseudomonadota</taxon>
        <taxon>Alphaproteobacteria</taxon>
        <taxon>Rhodobacterales</taxon>
        <taxon>Paracoccaceae</taxon>
        <taxon>Cognatishimia</taxon>
    </lineage>
</organism>
<protein>
    <recommendedName>
        <fullName evidence="4">Thioredoxin-related protein</fullName>
    </recommendedName>
</protein>
<keyword evidence="1" id="KW-0732">Signal</keyword>
<evidence type="ECO:0000313" key="2">
    <source>
        <dbReference type="EMBL" id="CUK26903.1"/>
    </source>
</evidence>
<dbReference type="InterPro" id="IPR036249">
    <property type="entry name" value="Thioredoxin-like_sf"/>
</dbReference>
<feature type="chain" id="PRO_5006066037" description="Thioredoxin-related protein" evidence="1">
    <location>
        <begin position="20"/>
        <end position="127"/>
    </location>
</feature>
<evidence type="ECO:0000313" key="3">
    <source>
        <dbReference type="Proteomes" id="UP000051184"/>
    </source>
</evidence>
<dbReference type="EMBL" id="CYUE01000020">
    <property type="protein sequence ID" value="CUK26903.1"/>
    <property type="molecule type" value="Genomic_DNA"/>
</dbReference>
<reference evidence="3" key="1">
    <citation type="submission" date="2015-09" db="EMBL/GenBank/DDBJ databases">
        <authorList>
            <person name="Rodrigo-Torres Lidia"/>
            <person name="Arahal R.David."/>
        </authorList>
    </citation>
    <scope>NUCLEOTIDE SEQUENCE [LARGE SCALE GENOMIC DNA]</scope>
    <source>
        <strain evidence="3">CECT 5114</strain>
    </source>
</reference>
<name>A0A0P1JAJ7_9RHOB</name>
<feature type="signal peptide" evidence="1">
    <location>
        <begin position="1"/>
        <end position="19"/>
    </location>
</feature>
<keyword evidence="3" id="KW-1185">Reference proteome</keyword>
<dbReference type="SUPFAM" id="SSF52833">
    <property type="entry name" value="Thioredoxin-like"/>
    <property type="match status" value="1"/>
</dbReference>
<dbReference type="STRING" id="1715691.TA5113_01553"/>
<dbReference type="Gene3D" id="3.40.30.10">
    <property type="entry name" value="Glutaredoxin"/>
    <property type="match status" value="1"/>
</dbReference>
<dbReference type="CDD" id="cd02947">
    <property type="entry name" value="TRX_family"/>
    <property type="match status" value="1"/>
</dbReference>
<evidence type="ECO:0000256" key="1">
    <source>
        <dbReference type="SAM" id="SignalP"/>
    </source>
</evidence>
<proteinExistence type="predicted"/>
<accession>A0A0P1JAJ7</accession>
<dbReference type="RefSeq" id="WP_058315728.1">
    <property type="nucleotide sequence ID" value="NZ_CYTO01000009.1"/>
</dbReference>
<gene>
    <name evidence="2" type="ORF">TA5114_02722</name>
</gene>
<evidence type="ECO:0008006" key="4">
    <source>
        <dbReference type="Google" id="ProtNLM"/>
    </source>
</evidence>
<dbReference type="Proteomes" id="UP000051184">
    <property type="component" value="Unassembled WGS sequence"/>
</dbReference>
<dbReference type="AlphaFoldDB" id="A0A0P1JAJ7"/>